<accession>A0A8S5TA78</accession>
<dbReference type="Pfam" id="PF18454">
    <property type="entry name" value="Mtd_N"/>
    <property type="match status" value="1"/>
</dbReference>
<dbReference type="EMBL" id="BK032775">
    <property type="protein sequence ID" value="DAF59650.1"/>
    <property type="molecule type" value="Genomic_DNA"/>
</dbReference>
<dbReference type="SUPFAM" id="SSF69349">
    <property type="entry name" value="Phage fibre proteins"/>
    <property type="match status" value="1"/>
</dbReference>
<reference evidence="2" key="1">
    <citation type="journal article" date="2021" name="Proc. Natl. Acad. Sci. U.S.A.">
        <title>A Catalog of Tens of Thousands of Viruses from Human Metagenomes Reveals Hidden Associations with Chronic Diseases.</title>
        <authorList>
            <person name="Tisza M.J."/>
            <person name="Buck C.B."/>
        </authorList>
    </citation>
    <scope>NUCLEOTIDE SEQUENCE</scope>
    <source>
        <strain evidence="2">Ct0Wl9</strain>
    </source>
</reference>
<proteinExistence type="predicted"/>
<name>A0A8S5TA78_9CAUD</name>
<protein>
    <submittedName>
        <fullName evidence="2">Tail fiber protein</fullName>
    </submittedName>
</protein>
<evidence type="ECO:0000259" key="1">
    <source>
        <dbReference type="Pfam" id="PF18454"/>
    </source>
</evidence>
<feature type="domain" description="Major tropism determinant N-terminal" evidence="1">
    <location>
        <begin position="10"/>
        <end position="51"/>
    </location>
</feature>
<organism evidence="2">
    <name type="scientific">Siphoviridae sp. ct0Wl9</name>
    <dbReference type="NCBI Taxonomy" id="2827763"/>
    <lineage>
        <taxon>Viruses</taxon>
        <taxon>Duplodnaviria</taxon>
        <taxon>Heunggongvirae</taxon>
        <taxon>Uroviricota</taxon>
        <taxon>Caudoviricetes</taxon>
    </lineage>
</organism>
<evidence type="ECO:0000313" key="2">
    <source>
        <dbReference type="EMBL" id="DAF59650.1"/>
    </source>
</evidence>
<dbReference type="InterPro" id="IPR041352">
    <property type="entry name" value="Mtd_N"/>
</dbReference>
<sequence length="297" mass="31299">MVTKQFNSRIQWKKDTSSNWTANNPVLLNGEIAIVVTNSGETRFKIGDGTSSYTALPFQDEVVRALITAADDKIDAHIADTDNPHEVTKAQIGLSNVDNVKQYSASNPPPYPVISVNGETGSVNLSASDVGARPDTWVPTLGNLGITATASELNKLDGATVTTQEINYLDGVSSSIQTQLNGKVQTSRTVNGKPLSSNITLSASDVGALSTAGGTLTGNLTGKYLTGTWLQSTATTNLGSSSYKGICVFDGSGWVYYRTPSQVLDDIGAAPDYTYSTTDLTAGSSSLATGKMYLVYE</sequence>